<proteinExistence type="predicted"/>
<keyword evidence="2" id="KW-1185">Reference proteome</keyword>
<comment type="caution">
    <text evidence="1">The sequence shown here is derived from an EMBL/GenBank/DDBJ whole genome shotgun (WGS) entry which is preliminary data.</text>
</comment>
<reference evidence="2" key="1">
    <citation type="journal article" date="2024" name="Proc. Natl. Acad. Sci. U.S.A.">
        <title>Extraordinary preservation of gene collinearity over three hundred million years revealed in homosporous lycophytes.</title>
        <authorList>
            <person name="Li C."/>
            <person name="Wickell D."/>
            <person name="Kuo L.Y."/>
            <person name="Chen X."/>
            <person name="Nie B."/>
            <person name="Liao X."/>
            <person name="Peng D."/>
            <person name="Ji J."/>
            <person name="Jenkins J."/>
            <person name="Williams M."/>
            <person name="Shu S."/>
            <person name="Plott C."/>
            <person name="Barry K."/>
            <person name="Rajasekar S."/>
            <person name="Grimwood J."/>
            <person name="Han X."/>
            <person name="Sun S."/>
            <person name="Hou Z."/>
            <person name="He W."/>
            <person name="Dai G."/>
            <person name="Sun C."/>
            <person name="Schmutz J."/>
            <person name="Leebens-Mack J.H."/>
            <person name="Li F.W."/>
            <person name="Wang L."/>
        </authorList>
    </citation>
    <scope>NUCLEOTIDE SEQUENCE [LARGE SCALE GENOMIC DNA]</scope>
    <source>
        <strain evidence="2">cv. PW_Plant_1</strain>
    </source>
</reference>
<sequence>MSHEMILVMLSVFLLTFFLAAVARQWKFRSLSVKQLQRRCSKLPKGAWCLPWIGESIQFFLQSPYHFHDKHVSKYGGIFRSHLLGYPAIVTSTEEAAGFVLSTQQKSFKLYFPIVGQFLGVDTMKEGLFKTLRKSLDIQTFPKSQLRSRKDYVTSIDSIARWALGTWDTQSRIRTAEETRKFTFHVMAEHQRIRMAKTSIEEPLCCSDLDMMPLTWRVIQETLRLANIVPQTIRSIVEDVNFKGTLFPKGWKVYVSFLGIHLSPKNYKDPLKFDPSRFEASETKSVPYIPFGLGNHMCSGRLLVKLESMIFIHYLVNTYSWEVIKTEKIQYWPAQRPSGLECKISKLGTS</sequence>
<organism evidence="1 2">
    <name type="scientific">Diphasiastrum complanatum</name>
    <name type="common">Issler's clubmoss</name>
    <name type="synonym">Lycopodium complanatum</name>
    <dbReference type="NCBI Taxonomy" id="34168"/>
    <lineage>
        <taxon>Eukaryota</taxon>
        <taxon>Viridiplantae</taxon>
        <taxon>Streptophyta</taxon>
        <taxon>Embryophyta</taxon>
        <taxon>Tracheophyta</taxon>
        <taxon>Lycopodiopsida</taxon>
        <taxon>Lycopodiales</taxon>
        <taxon>Lycopodiaceae</taxon>
        <taxon>Lycopodioideae</taxon>
        <taxon>Diphasiastrum</taxon>
    </lineage>
</organism>
<protein>
    <submittedName>
        <fullName evidence="1">Uncharacterized protein</fullName>
    </submittedName>
</protein>
<dbReference type="EMBL" id="CM055106">
    <property type="protein sequence ID" value="KAJ7528436.1"/>
    <property type="molecule type" value="Genomic_DNA"/>
</dbReference>
<accession>A0ACC2BFF8</accession>
<evidence type="ECO:0000313" key="1">
    <source>
        <dbReference type="EMBL" id="KAJ7528436.1"/>
    </source>
</evidence>
<evidence type="ECO:0000313" key="2">
    <source>
        <dbReference type="Proteomes" id="UP001162992"/>
    </source>
</evidence>
<name>A0ACC2BFF8_DIPCM</name>
<dbReference type="Proteomes" id="UP001162992">
    <property type="component" value="Chromosome 15"/>
</dbReference>
<gene>
    <name evidence="1" type="ORF">O6H91_15G003500</name>
</gene>